<accession>A0A8J2JZE6</accession>
<evidence type="ECO:0000259" key="2">
    <source>
        <dbReference type="Pfam" id="PF08451"/>
    </source>
</evidence>
<dbReference type="GO" id="GO:0005615">
    <property type="term" value="C:extracellular space"/>
    <property type="evidence" value="ECO:0007669"/>
    <property type="project" value="InterPro"/>
</dbReference>
<protein>
    <recommendedName>
        <fullName evidence="2">Adenosine/AMP deaminase N-terminal domain-containing protein</fullName>
    </recommendedName>
</protein>
<comment type="caution">
    <text evidence="3">The sequence shown here is derived from an EMBL/GenBank/DDBJ whole genome shotgun (WGS) entry which is preliminary data.</text>
</comment>
<feature type="non-terminal residue" evidence="3">
    <location>
        <position position="1"/>
    </location>
</feature>
<dbReference type="OrthoDB" id="7202371at2759"/>
<sequence>MVRAAGLTLFTIFLLTAQAVFVPSAKEYLRKRSQAFKQDSKARFGSNQKLEDSREIKVNEILMMFKSREYDEGVNSEGVHFAAAGHFFHTRSLIEASNVFKIIRLLPKGASLHQHDAVMPSVEWVARNLTYMEDLYVCVDSKDLLTFHFFDRRPADTCSDNKNWTLVADLRESASSMEFIDSWFARSMSMYTPTPDVDYPSIGQVWKAFEEKITTVGGVANYEPALRRHFYQTMQELYDDNVMYFEERGLLADVIK</sequence>
<keyword evidence="4" id="KW-1185">Reference proteome</keyword>
<dbReference type="Pfam" id="PF08451">
    <property type="entry name" value="A_deaminase_N"/>
    <property type="match status" value="1"/>
</dbReference>
<feature type="signal peptide" evidence="1">
    <location>
        <begin position="1"/>
        <end position="19"/>
    </location>
</feature>
<gene>
    <name evidence="3" type="ORF">AFUS01_LOCUS15758</name>
</gene>
<feature type="chain" id="PRO_5035167803" description="Adenosine/AMP deaminase N-terminal domain-containing protein" evidence="1">
    <location>
        <begin position="20"/>
        <end position="256"/>
    </location>
</feature>
<reference evidence="3" key="1">
    <citation type="submission" date="2021-06" db="EMBL/GenBank/DDBJ databases">
        <authorList>
            <person name="Hodson N. C."/>
            <person name="Mongue J. A."/>
            <person name="Jaron S. K."/>
        </authorList>
    </citation>
    <scope>NUCLEOTIDE SEQUENCE</scope>
</reference>
<dbReference type="Proteomes" id="UP000708208">
    <property type="component" value="Unassembled WGS sequence"/>
</dbReference>
<evidence type="ECO:0000256" key="1">
    <source>
        <dbReference type="SAM" id="SignalP"/>
    </source>
</evidence>
<keyword evidence="1" id="KW-0732">Signal</keyword>
<evidence type="ECO:0000313" key="3">
    <source>
        <dbReference type="EMBL" id="CAG7726879.1"/>
    </source>
</evidence>
<organism evidence="3 4">
    <name type="scientific">Allacma fusca</name>
    <dbReference type="NCBI Taxonomy" id="39272"/>
    <lineage>
        <taxon>Eukaryota</taxon>
        <taxon>Metazoa</taxon>
        <taxon>Ecdysozoa</taxon>
        <taxon>Arthropoda</taxon>
        <taxon>Hexapoda</taxon>
        <taxon>Collembola</taxon>
        <taxon>Symphypleona</taxon>
        <taxon>Sminthuridae</taxon>
        <taxon>Allacma</taxon>
    </lineage>
</organism>
<feature type="domain" description="Adenosine/AMP deaminase N-terminal" evidence="2">
    <location>
        <begin position="16"/>
        <end position="103"/>
    </location>
</feature>
<dbReference type="InterPro" id="IPR013659">
    <property type="entry name" value="A_deaminase_N"/>
</dbReference>
<name>A0A8J2JZE6_9HEXA</name>
<evidence type="ECO:0000313" key="4">
    <source>
        <dbReference type="Proteomes" id="UP000708208"/>
    </source>
</evidence>
<dbReference type="EMBL" id="CAJVCH010141150">
    <property type="protein sequence ID" value="CAG7726879.1"/>
    <property type="molecule type" value="Genomic_DNA"/>
</dbReference>
<dbReference type="AlphaFoldDB" id="A0A8J2JZE6"/>
<proteinExistence type="predicted"/>